<evidence type="ECO:0000313" key="2">
    <source>
        <dbReference type="Proteomes" id="UP000219689"/>
    </source>
</evidence>
<accession>A0A2A5QRJ2</accession>
<keyword evidence="2" id="KW-1185">Reference proteome</keyword>
<protein>
    <submittedName>
        <fullName evidence="1">Uncharacterized protein</fullName>
    </submittedName>
</protein>
<evidence type="ECO:0000313" key="1">
    <source>
        <dbReference type="EMBL" id="PCR89425.1"/>
    </source>
</evidence>
<name>A0A2A5QRJ2_9EURY</name>
<dbReference type="Proteomes" id="UP000219689">
    <property type="component" value="Unassembled WGS sequence"/>
</dbReference>
<gene>
    <name evidence="1" type="ORF">CP557_02065</name>
</gene>
<comment type="caution">
    <text evidence="1">The sequence shown here is derived from an EMBL/GenBank/DDBJ whole genome shotgun (WGS) entry which is preliminary data.</text>
</comment>
<organism evidence="1 2">
    <name type="scientific">Natrinema ejinorense</name>
    <dbReference type="NCBI Taxonomy" id="373386"/>
    <lineage>
        <taxon>Archaea</taxon>
        <taxon>Methanobacteriati</taxon>
        <taxon>Methanobacteriota</taxon>
        <taxon>Stenosarchaea group</taxon>
        <taxon>Halobacteria</taxon>
        <taxon>Halobacteriales</taxon>
        <taxon>Natrialbaceae</taxon>
        <taxon>Natrinema</taxon>
    </lineage>
</organism>
<proteinExistence type="predicted"/>
<dbReference type="InterPro" id="IPR055985">
    <property type="entry name" value="DUF7563"/>
</dbReference>
<reference evidence="1 2" key="1">
    <citation type="submission" date="2017-09" db="EMBL/GenBank/DDBJ databases">
        <title>Genome sequences of Natrinema ejinorence JCM 13890T.</title>
        <authorList>
            <person name="Roh S.W."/>
            <person name="Kim Y.B."/>
            <person name="Kim J.Y."/>
        </authorList>
    </citation>
    <scope>NUCLEOTIDE SEQUENCE [LARGE SCALE GENOMIC DNA]</scope>
    <source>
        <strain evidence="1 2">JCM 13890</strain>
    </source>
</reference>
<dbReference type="AlphaFoldDB" id="A0A2A5QRJ2"/>
<dbReference type="Pfam" id="PF24444">
    <property type="entry name" value="DUF7563"/>
    <property type="match status" value="1"/>
</dbReference>
<dbReference type="EMBL" id="NXNI01000001">
    <property type="protein sequence ID" value="PCR89425.1"/>
    <property type="molecule type" value="Genomic_DNA"/>
</dbReference>
<sequence length="96" mass="10433">MMRLSVGTEPGRCLCCGSHVTPQFRRGYGDEDDRAHRCRRCDVDERLSAGSAAGKDVPKPDPLEDPSRFQPAFEDLPENVKAVCQPVATDGGEVDG</sequence>